<proteinExistence type="predicted"/>
<comment type="caution">
    <text evidence="1">The sequence shown here is derived from an EMBL/GenBank/DDBJ whole genome shotgun (WGS) entry which is preliminary data.</text>
</comment>
<protein>
    <submittedName>
        <fullName evidence="1">Uncharacterized protein</fullName>
    </submittedName>
</protein>
<dbReference type="AlphaFoldDB" id="A0A5B7KGN6"/>
<keyword evidence="2" id="KW-1185">Reference proteome</keyword>
<sequence>MNTPPRNTLDDKTDHFRGCRRYISTGAPLPRQYAVSLRCGLLGNKNLHSRAPTRRPHHDRLVLFNVGCRQCVRLRLAL</sequence>
<reference evidence="1 2" key="1">
    <citation type="submission" date="2019-05" db="EMBL/GenBank/DDBJ databases">
        <title>Another draft genome of Portunus trituberculatus and its Hox gene families provides insights of decapod evolution.</title>
        <authorList>
            <person name="Jeong J.-H."/>
            <person name="Song I."/>
            <person name="Kim S."/>
            <person name="Choi T."/>
            <person name="Kim D."/>
            <person name="Ryu S."/>
            <person name="Kim W."/>
        </authorList>
    </citation>
    <scope>NUCLEOTIDE SEQUENCE [LARGE SCALE GENOMIC DNA]</scope>
    <source>
        <tissue evidence="1">Muscle</tissue>
    </source>
</reference>
<accession>A0A5B7KGN6</accession>
<dbReference type="Proteomes" id="UP000324222">
    <property type="component" value="Unassembled WGS sequence"/>
</dbReference>
<organism evidence="1 2">
    <name type="scientific">Portunus trituberculatus</name>
    <name type="common">Swimming crab</name>
    <name type="synonym">Neptunus trituberculatus</name>
    <dbReference type="NCBI Taxonomy" id="210409"/>
    <lineage>
        <taxon>Eukaryota</taxon>
        <taxon>Metazoa</taxon>
        <taxon>Ecdysozoa</taxon>
        <taxon>Arthropoda</taxon>
        <taxon>Crustacea</taxon>
        <taxon>Multicrustacea</taxon>
        <taxon>Malacostraca</taxon>
        <taxon>Eumalacostraca</taxon>
        <taxon>Eucarida</taxon>
        <taxon>Decapoda</taxon>
        <taxon>Pleocyemata</taxon>
        <taxon>Brachyura</taxon>
        <taxon>Eubrachyura</taxon>
        <taxon>Portunoidea</taxon>
        <taxon>Portunidae</taxon>
        <taxon>Portuninae</taxon>
        <taxon>Portunus</taxon>
    </lineage>
</organism>
<dbReference type="EMBL" id="VSRR010150819">
    <property type="protein sequence ID" value="MPD06370.1"/>
    <property type="molecule type" value="Genomic_DNA"/>
</dbReference>
<evidence type="ECO:0000313" key="2">
    <source>
        <dbReference type="Proteomes" id="UP000324222"/>
    </source>
</evidence>
<gene>
    <name evidence="1" type="ORF">E2C01_102178</name>
</gene>
<evidence type="ECO:0000313" key="1">
    <source>
        <dbReference type="EMBL" id="MPD06370.1"/>
    </source>
</evidence>
<name>A0A5B7KGN6_PORTR</name>